<proteinExistence type="predicted"/>
<dbReference type="InterPro" id="IPR007345">
    <property type="entry name" value="Polysacch_pyruvyl_Trfase"/>
</dbReference>
<dbReference type="GO" id="GO:0016740">
    <property type="term" value="F:transferase activity"/>
    <property type="evidence" value="ECO:0007669"/>
    <property type="project" value="UniProtKB-KW"/>
</dbReference>
<dbReference type="SUPFAM" id="SSF53756">
    <property type="entry name" value="UDP-Glycosyltransferase/glycogen phosphorylase"/>
    <property type="match status" value="1"/>
</dbReference>
<evidence type="ECO:0000259" key="2">
    <source>
        <dbReference type="Pfam" id="PF04230"/>
    </source>
</evidence>
<dbReference type="PANTHER" id="PTHR36836">
    <property type="entry name" value="COLANIC ACID BIOSYNTHESIS PROTEIN WCAK"/>
    <property type="match status" value="1"/>
</dbReference>
<organism evidence="3 4">
    <name type="scientific">Candidatus Segetimicrobium genomatis</name>
    <dbReference type="NCBI Taxonomy" id="2569760"/>
    <lineage>
        <taxon>Bacteria</taxon>
        <taxon>Bacillati</taxon>
        <taxon>Candidatus Sysuimicrobiota</taxon>
        <taxon>Candidatus Sysuimicrobiia</taxon>
        <taxon>Candidatus Sysuimicrobiales</taxon>
        <taxon>Candidatus Segetimicrobiaceae</taxon>
        <taxon>Candidatus Segetimicrobium</taxon>
    </lineage>
</organism>
<dbReference type="AlphaFoldDB" id="A0A537LJM5"/>
<comment type="caution">
    <text evidence="3">The sequence shown here is derived from an EMBL/GenBank/DDBJ whole genome shotgun (WGS) entry which is preliminary data.</text>
</comment>
<name>A0A537LJM5_9BACT</name>
<dbReference type="PANTHER" id="PTHR36836:SF1">
    <property type="entry name" value="COLANIC ACID BIOSYNTHESIS PROTEIN WCAK"/>
    <property type="match status" value="1"/>
</dbReference>
<evidence type="ECO:0000313" key="3">
    <source>
        <dbReference type="EMBL" id="TMJ08186.1"/>
    </source>
</evidence>
<dbReference type="EMBL" id="VBAI01000209">
    <property type="protein sequence ID" value="TMJ08186.1"/>
    <property type="molecule type" value="Genomic_DNA"/>
</dbReference>
<protein>
    <submittedName>
        <fullName evidence="3">Polysaccharide pyruvyl transferase CsaB</fullName>
    </submittedName>
</protein>
<evidence type="ECO:0000256" key="1">
    <source>
        <dbReference type="SAM" id="MobiDB-lite"/>
    </source>
</evidence>
<feature type="domain" description="Polysaccharide pyruvyl transferase" evidence="2">
    <location>
        <begin position="55"/>
        <end position="326"/>
    </location>
</feature>
<dbReference type="InterPro" id="IPR019896">
    <property type="entry name" value="Polysacch_pyruvyl_Trfase_CsaB"/>
</dbReference>
<sequence length="400" mass="42026">MAHGERAGAGESSGRRRAWGRPPRLDPRISPGPLSAAQAPALTRIVVSGYYGFGNSGDEAILGVIVGALRARLPQAQIVVLSGNPEQTKALHGVASVSRTTGAIQAILGADLFISGGGSLVQDVTSARGALYYLGLLGLATRLARATMVFAAGIGPLRRGWLRALARRILNRVTLITVRDEGSRRLLQQLAVHRPVQVVADPAFALDPAPIAEIRDLVGAPRSPRIGVALRPWSDGRFLQPLVDGVREACREIGAEVVALAFHPDHDLTVCAQAAHATGGRTLAGLSPREMMAVVGALDLIVGMRLHALVYAVACGVPPIGVTYDPKVEELLQRVGVGRFLPLPALTTDDVRRQVCTAWDERSTVRARLVAQTAALREAALRAADLAVALLPASAGGRGA</sequence>
<dbReference type="Proteomes" id="UP000315217">
    <property type="component" value="Unassembled WGS sequence"/>
</dbReference>
<dbReference type="Pfam" id="PF04230">
    <property type="entry name" value="PS_pyruv_trans"/>
    <property type="match status" value="1"/>
</dbReference>
<gene>
    <name evidence="3" type="primary">csaB</name>
    <name evidence="3" type="ORF">E6G98_12595</name>
</gene>
<evidence type="ECO:0000313" key="4">
    <source>
        <dbReference type="Proteomes" id="UP000315217"/>
    </source>
</evidence>
<feature type="region of interest" description="Disordered" evidence="1">
    <location>
        <begin position="1"/>
        <end position="33"/>
    </location>
</feature>
<accession>A0A537LJM5</accession>
<keyword evidence="3" id="KW-0808">Transferase</keyword>
<reference evidence="3 4" key="1">
    <citation type="journal article" date="2019" name="Nat. Microbiol.">
        <title>Mediterranean grassland soil C-N compound turnover is dependent on rainfall and depth, and is mediated by genomically divergent microorganisms.</title>
        <authorList>
            <person name="Diamond S."/>
            <person name="Andeer P.F."/>
            <person name="Li Z."/>
            <person name="Crits-Christoph A."/>
            <person name="Burstein D."/>
            <person name="Anantharaman K."/>
            <person name="Lane K.R."/>
            <person name="Thomas B.C."/>
            <person name="Pan C."/>
            <person name="Northen T.R."/>
            <person name="Banfield J.F."/>
        </authorList>
    </citation>
    <scope>NUCLEOTIDE SEQUENCE [LARGE SCALE GENOMIC DNA]</scope>
    <source>
        <strain evidence="3">NP_1</strain>
    </source>
</reference>
<dbReference type="NCBIfam" id="TIGR03609">
    <property type="entry name" value="S_layer_CsaB"/>
    <property type="match status" value="1"/>
</dbReference>